<dbReference type="SUPFAM" id="SSF51905">
    <property type="entry name" value="FAD/NAD(P)-binding domain"/>
    <property type="match status" value="1"/>
</dbReference>
<evidence type="ECO:0000256" key="1">
    <source>
        <dbReference type="ARBA" id="ARBA00023002"/>
    </source>
</evidence>
<dbReference type="Gene3D" id="3.50.50.60">
    <property type="entry name" value="FAD/NAD(P)-binding domain"/>
    <property type="match status" value="1"/>
</dbReference>
<dbReference type="InterPro" id="IPR006076">
    <property type="entry name" value="FAD-dep_OxRdtase"/>
</dbReference>
<feature type="domain" description="FAD dependent oxidoreductase" evidence="2">
    <location>
        <begin position="31"/>
        <end position="386"/>
    </location>
</feature>
<sequence length="428" mass="46055">MLDDHNHNNLWADTASVPPATTVLSRDHVADVAIIGGGFTGLSAALHLAELDQHAIVLEARDIGHGGSGRNVGLVNAGMWVMPNDLIDAQGLEWGTRLIQALGDGPALVFDLIARFGIECEAVRNGTLHLGVGSAGDKELGEREAQWQALGAPVRRLNRADAEVLTGTSAFSSALLDERAGTLQPLSYARGLAAAAQAAGATIFTHSPVTSAHHENDHWTLETPGGTVRAKWIIVASNAYSGLEKRYAFVRQQDELTLLPFFQFATEVLPEEIAARILPQGHGCWDTRTVMTAFRKDNAGRLIFGSVGALDPISLGAQRAFAQRSIARLFPFLSKVRLDHCWHGQIGMTDNALPKFHHHGPKAIGVNGFNGRGIAPGTVFGRAMARHIVLGEQMLLPQNPVGRARLGRVRTRAYKLGSHLLHLASSRF</sequence>
<accession>A0ABY6IQG3</accession>
<dbReference type="RefSeq" id="WP_264225607.1">
    <property type="nucleotide sequence ID" value="NZ_CP107716.1"/>
</dbReference>
<gene>
    <name evidence="3" type="ORF">OF122_18285</name>
</gene>
<protein>
    <submittedName>
        <fullName evidence="3">FAD-binding oxidoreductase</fullName>
    </submittedName>
</protein>
<organism evidence="3 4">
    <name type="scientific">Pelagibacterium flavum</name>
    <dbReference type="NCBI Taxonomy" id="2984530"/>
    <lineage>
        <taxon>Bacteria</taxon>
        <taxon>Pseudomonadati</taxon>
        <taxon>Pseudomonadota</taxon>
        <taxon>Alphaproteobacteria</taxon>
        <taxon>Hyphomicrobiales</taxon>
        <taxon>Devosiaceae</taxon>
        <taxon>Pelagibacterium</taxon>
    </lineage>
</organism>
<reference evidence="3" key="1">
    <citation type="submission" date="2022-10" db="EMBL/GenBank/DDBJ databases">
        <title>YIM 151497 complete genome.</title>
        <authorList>
            <person name="Chen X."/>
        </authorList>
    </citation>
    <scope>NUCLEOTIDE SEQUENCE</scope>
    <source>
        <strain evidence="3">YIM 151497</strain>
    </source>
</reference>
<evidence type="ECO:0000313" key="4">
    <source>
        <dbReference type="Proteomes" id="UP001163882"/>
    </source>
</evidence>
<name>A0ABY6IQG3_9HYPH</name>
<keyword evidence="4" id="KW-1185">Reference proteome</keyword>
<dbReference type="Gene3D" id="3.30.9.10">
    <property type="entry name" value="D-Amino Acid Oxidase, subunit A, domain 2"/>
    <property type="match status" value="1"/>
</dbReference>
<evidence type="ECO:0000259" key="2">
    <source>
        <dbReference type="Pfam" id="PF01266"/>
    </source>
</evidence>
<evidence type="ECO:0000313" key="3">
    <source>
        <dbReference type="EMBL" id="UYQ71960.1"/>
    </source>
</evidence>
<proteinExistence type="predicted"/>
<dbReference type="InterPro" id="IPR036188">
    <property type="entry name" value="FAD/NAD-bd_sf"/>
</dbReference>
<dbReference type="Proteomes" id="UP001163882">
    <property type="component" value="Chromosome"/>
</dbReference>
<dbReference type="Pfam" id="PF01266">
    <property type="entry name" value="DAO"/>
    <property type="match status" value="1"/>
</dbReference>
<dbReference type="EMBL" id="CP107716">
    <property type="protein sequence ID" value="UYQ71960.1"/>
    <property type="molecule type" value="Genomic_DNA"/>
</dbReference>
<keyword evidence="1" id="KW-0560">Oxidoreductase</keyword>
<dbReference type="PANTHER" id="PTHR13847:SF281">
    <property type="entry name" value="FAD DEPENDENT OXIDOREDUCTASE DOMAIN-CONTAINING PROTEIN"/>
    <property type="match status" value="1"/>
</dbReference>
<dbReference type="PANTHER" id="PTHR13847">
    <property type="entry name" value="SARCOSINE DEHYDROGENASE-RELATED"/>
    <property type="match status" value="1"/>
</dbReference>